<feature type="domain" description="Carrier" evidence="1">
    <location>
        <begin position="104"/>
        <end position="169"/>
    </location>
</feature>
<dbReference type="SUPFAM" id="SSF47336">
    <property type="entry name" value="ACP-like"/>
    <property type="match status" value="1"/>
</dbReference>
<dbReference type="InterPro" id="IPR036736">
    <property type="entry name" value="ACP-like_sf"/>
</dbReference>
<dbReference type="AlphaFoldDB" id="X0XZA9"/>
<name>X0XZA9_9ZZZZ</name>
<evidence type="ECO:0008006" key="4">
    <source>
        <dbReference type="Google" id="ProtNLM"/>
    </source>
</evidence>
<dbReference type="InterPro" id="IPR009081">
    <property type="entry name" value="PP-bd_ACP"/>
</dbReference>
<dbReference type="Gene3D" id="3.30.300.30">
    <property type="match status" value="1"/>
</dbReference>
<reference evidence="3" key="1">
    <citation type="journal article" date="2014" name="Front. Microbiol.">
        <title>High frequency of phylogenetically diverse reductive dehalogenase-homologous genes in deep subseafloor sedimentary metagenomes.</title>
        <authorList>
            <person name="Kawai M."/>
            <person name="Futagami T."/>
            <person name="Toyoda A."/>
            <person name="Takaki Y."/>
            <person name="Nishi S."/>
            <person name="Hori S."/>
            <person name="Arai W."/>
            <person name="Tsubouchi T."/>
            <person name="Morono Y."/>
            <person name="Uchiyama I."/>
            <person name="Ito T."/>
            <person name="Fujiyama A."/>
            <person name="Inagaki F."/>
            <person name="Takami H."/>
        </authorList>
    </citation>
    <scope>NUCLEOTIDE SEQUENCE</scope>
    <source>
        <strain evidence="3">Expedition CK06-06</strain>
    </source>
</reference>
<gene>
    <name evidence="3" type="ORF">S01H1_75338</name>
</gene>
<evidence type="ECO:0000259" key="1">
    <source>
        <dbReference type="Pfam" id="PF00550"/>
    </source>
</evidence>
<evidence type="ECO:0000259" key="2">
    <source>
        <dbReference type="Pfam" id="PF13193"/>
    </source>
</evidence>
<proteinExistence type="predicted"/>
<dbReference type="Pfam" id="PF00550">
    <property type="entry name" value="PP-binding"/>
    <property type="match status" value="1"/>
</dbReference>
<dbReference type="SUPFAM" id="SSF56801">
    <property type="entry name" value="Acetyl-CoA synthetase-like"/>
    <property type="match status" value="1"/>
</dbReference>
<dbReference type="Gene3D" id="1.10.1200.10">
    <property type="entry name" value="ACP-like"/>
    <property type="match status" value="1"/>
</dbReference>
<evidence type="ECO:0000313" key="3">
    <source>
        <dbReference type="EMBL" id="GAG48725.1"/>
    </source>
</evidence>
<organism evidence="3">
    <name type="scientific">marine sediment metagenome</name>
    <dbReference type="NCBI Taxonomy" id="412755"/>
    <lineage>
        <taxon>unclassified sequences</taxon>
        <taxon>metagenomes</taxon>
        <taxon>ecological metagenomes</taxon>
    </lineage>
</organism>
<accession>X0XZA9</accession>
<dbReference type="InterPro" id="IPR025110">
    <property type="entry name" value="AMP-bd_C"/>
</dbReference>
<dbReference type="EMBL" id="BARS01050469">
    <property type="protein sequence ID" value="GAG48725.1"/>
    <property type="molecule type" value="Genomic_DNA"/>
</dbReference>
<sequence>ELAVVGLQEGAGERVACLVVPDYEKNEERSREEVRTKVEEHIQQVSRKLPLYKRIKTFHITDEELPRTATKKVKRREVVEILHRLKQEAEAGGGESGDDIDGSWLLDVVATICEKPRSSIYMDTRMDELGFDSLMYTELAAAIEAAGSESPQPDILKNLADLRELAECLKCKPGSRKEVARASESKGEKQEAVNIPPLLAEMGRKGLTAAQRWFFKDVLKPEFKGRANVPQHTHFIVV</sequence>
<dbReference type="Pfam" id="PF13193">
    <property type="entry name" value="AMP-binding_C"/>
    <property type="match status" value="1"/>
</dbReference>
<feature type="non-terminal residue" evidence="3">
    <location>
        <position position="1"/>
    </location>
</feature>
<dbReference type="InterPro" id="IPR045851">
    <property type="entry name" value="AMP-bd_C_sf"/>
</dbReference>
<comment type="caution">
    <text evidence="3">The sequence shown here is derived from an EMBL/GenBank/DDBJ whole genome shotgun (WGS) entry which is preliminary data.</text>
</comment>
<feature type="domain" description="AMP-binding enzyme C-terminal" evidence="2">
    <location>
        <begin position="1"/>
        <end position="72"/>
    </location>
</feature>
<protein>
    <recommendedName>
        <fullName evidence="4">Carrier domain-containing protein</fullName>
    </recommendedName>
</protein>
<feature type="non-terminal residue" evidence="3">
    <location>
        <position position="238"/>
    </location>
</feature>